<dbReference type="Pfam" id="PF01738">
    <property type="entry name" value="DLH"/>
    <property type="match status" value="1"/>
</dbReference>
<reference evidence="2 3" key="1">
    <citation type="submission" date="2018-03" db="EMBL/GenBank/DDBJ databases">
        <title>The ancient ancestry and fast evolution of plastids.</title>
        <authorList>
            <person name="Moore K.R."/>
            <person name="Magnabosco C."/>
            <person name="Momper L."/>
            <person name="Gold D.A."/>
            <person name="Bosak T."/>
            <person name="Fournier G.P."/>
        </authorList>
    </citation>
    <scope>NUCLEOTIDE SEQUENCE [LARGE SCALE GENOMIC DNA]</scope>
    <source>
        <strain evidence="2 3">CCALA 037</strain>
    </source>
</reference>
<comment type="caution">
    <text evidence="2">The sequence shown here is derived from an EMBL/GenBank/DDBJ whole genome shotgun (WGS) entry which is preliminary data.</text>
</comment>
<dbReference type="Proteomes" id="UP000238937">
    <property type="component" value="Unassembled WGS sequence"/>
</dbReference>
<dbReference type="PANTHER" id="PTHR46623:SF6">
    <property type="entry name" value="ALPHA_BETA-HYDROLASES SUPERFAMILY PROTEIN"/>
    <property type="match status" value="1"/>
</dbReference>
<name>A0A2T1FQQ7_9CYAN</name>
<dbReference type="RefSeq" id="WP_106311038.1">
    <property type="nucleotide sequence ID" value="NZ_PVWO01000461.1"/>
</dbReference>
<dbReference type="GO" id="GO:0016787">
    <property type="term" value="F:hydrolase activity"/>
    <property type="evidence" value="ECO:0007669"/>
    <property type="project" value="UniProtKB-KW"/>
</dbReference>
<dbReference type="AlphaFoldDB" id="A0A2T1FQQ7"/>
<evidence type="ECO:0000259" key="1">
    <source>
        <dbReference type="Pfam" id="PF01738"/>
    </source>
</evidence>
<evidence type="ECO:0000313" key="3">
    <source>
        <dbReference type="Proteomes" id="UP000238937"/>
    </source>
</evidence>
<dbReference type="Gene3D" id="3.40.50.1820">
    <property type="entry name" value="alpha/beta hydrolase"/>
    <property type="match status" value="1"/>
</dbReference>
<keyword evidence="2" id="KW-0378">Hydrolase</keyword>
<protein>
    <submittedName>
        <fullName evidence="2">Dienelactone hydrolase family protein</fullName>
    </submittedName>
</protein>
<dbReference type="InterPro" id="IPR002925">
    <property type="entry name" value="Dienelactn_hydro"/>
</dbReference>
<proteinExistence type="predicted"/>
<gene>
    <name evidence="2" type="ORF">C7B77_24385</name>
</gene>
<accession>A0A2T1FQQ7</accession>
<dbReference type="SUPFAM" id="SSF53474">
    <property type="entry name" value="alpha/beta-Hydrolases"/>
    <property type="match status" value="1"/>
</dbReference>
<keyword evidence="3" id="KW-1185">Reference proteome</keyword>
<feature type="domain" description="Dienelactone hydrolase" evidence="1">
    <location>
        <begin position="56"/>
        <end position="278"/>
    </location>
</feature>
<organism evidence="2 3">
    <name type="scientific">Chamaesiphon polymorphus CCALA 037</name>
    <dbReference type="NCBI Taxonomy" id="2107692"/>
    <lineage>
        <taxon>Bacteria</taxon>
        <taxon>Bacillati</taxon>
        <taxon>Cyanobacteriota</taxon>
        <taxon>Cyanophyceae</taxon>
        <taxon>Gomontiellales</taxon>
        <taxon>Chamaesiphonaceae</taxon>
        <taxon>Chamaesiphon</taxon>
    </lineage>
</organism>
<dbReference type="PANTHER" id="PTHR46623">
    <property type="entry name" value="CARBOXYMETHYLENEBUTENOLIDASE-RELATED"/>
    <property type="match status" value="1"/>
</dbReference>
<sequence length="286" mass="30468">MKRRDILLGASSIATAAVIANSQLSTAKQPDSNTTLPIAKSTAIAGKNIQIAKDLPGYYVTPVGTGKFPAVIVLMEAFGLNKWCRSVCDRLAQSGFAAIAPDFYRGATYAYTDVAGAVAKLKSLDDNAVMSDIGKSIDFLAGKSEINANGIGVVGFCMGGRYAFLTNATYPTKIKAAISFYGGGIDAAPENSMGRKSLLDRVTSMQSPIMLMYGSEDNMIAADEHGRIATALSKAKKRYILNLFPNAGHGFMSSDRQASYAPAAEAEAWLMTTGFFSQNLKPKKRK</sequence>
<dbReference type="InterPro" id="IPR051049">
    <property type="entry name" value="Dienelactone_hydrolase-like"/>
</dbReference>
<dbReference type="InterPro" id="IPR029058">
    <property type="entry name" value="AB_hydrolase_fold"/>
</dbReference>
<dbReference type="OrthoDB" id="9787933at2"/>
<evidence type="ECO:0000313" key="2">
    <source>
        <dbReference type="EMBL" id="PSB47337.1"/>
    </source>
</evidence>
<dbReference type="EMBL" id="PVWO01000461">
    <property type="protein sequence ID" value="PSB47337.1"/>
    <property type="molecule type" value="Genomic_DNA"/>
</dbReference>